<evidence type="ECO:0000313" key="1">
    <source>
        <dbReference type="EMBL" id="SHI36367.1"/>
    </source>
</evidence>
<gene>
    <name evidence="1" type="ORF">SAMN04487911_101236</name>
</gene>
<dbReference type="EMBL" id="FQYX01000001">
    <property type="protein sequence ID" value="SHI36367.1"/>
    <property type="molecule type" value="Genomic_DNA"/>
</dbReference>
<accession>A0A1M6AIW9</accession>
<dbReference type="AlphaFoldDB" id="A0A1M6AIW9"/>
<dbReference type="RefSeq" id="WP_072762793.1">
    <property type="nucleotide sequence ID" value="NZ_FQYX01000001.1"/>
</dbReference>
<keyword evidence="2" id="KW-1185">Reference proteome</keyword>
<organism evidence="1 2">
    <name type="scientific">Arenibacter nanhaiticus</name>
    <dbReference type="NCBI Taxonomy" id="558155"/>
    <lineage>
        <taxon>Bacteria</taxon>
        <taxon>Pseudomonadati</taxon>
        <taxon>Bacteroidota</taxon>
        <taxon>Flavobacteriia</taxon>
        <taxon>Flavobacteriales</taxon>
        <taxon>Flavobacteriaceae</taxon>
        <taxon>Arenibacter</taxon>
    </lineage>
</organism>
<dbReference type="STRING" id="558155.SAMN04487911_101236"/>
<dbReference type="SUPFAM" id="SSF82185">
    <property type="entry name" value="Histone H3 K4-specific methyltransferase SET7/9 N-terminal domain"/>
    <property type="match status" value="1"/>
</dbReference>
<dbReference type="Proteomes" id="UP000184231">
    <property type="component" value="Unassembled WGS sequence"/>
</dbReference>
<reference evidence="1 2" key="1">
    <citation type="submission" date="2016-11" db="EMBL/GenBank/DDBJ databases">
        <authorList>
            <person name="Jaros S."/>
            <person name="Januszkiewicz K."/>
            <person name="Wedrychowicz H."/>
        </authorList>
    </citation>
    <scope>NUCLEOTIDE SEQUENCE [LARGE SCALE GENOMIC DNA]</scope>
    <source>
        <strain evidence="1 2">CGMCC 1.8863</strain>
    </source>
</reference>
<sequence>MKAIPLIFAFIFSIAINAQKVKPVFEKEGTLVKATYFHENGQIAQEGHFLNSKLHGEWNMYNEKGEKLAAGKYEQGTKTGKWFFWDNKVLREVDFNANAISSVTEWDKINPVVYN</sequence>
<proteinExistence type="predicted"/>
<name>A0A1M6AIW9_9FLAO</name>
<dbReference type="Gene3D" id="2.20.110.10">
    <property type="entry name" value="Histone H3 K4-specific methyltransferase SET7/9 N-terminal domain"/>
    <property type="match status" value="1"/>
</dbReference>
<evidence type="ECO:0000313" key="2">
    <source>
        <dbReference type="Proteomes" id="UP000184231"/>
    </source>
</evidence>
<evidence type="ECO:0008006" key="3">
    <source>
        <dbReference type="Google" id="ProtNLM"/>
    </source>
</evidence>
<dbReference type="OrthoDB" id="1467310at2"/>
<protein>
    <recommendedName>
        <fullName evidence="3">MORN repeat variant</fullName>
    </recommendedName>
</protein>